<proteinExistence type="predicted"/>
<dbReference type="EMBL" id="CP029078">
    <property type="protein sequence ID" value="QCN90283.1"/>
    <property type="molecule type" value="Genomic_DNA"/>
</dbReference>
<evidence type="ECO:0000256" key="1">
    <source>
        <dbReference type="SAM" id="MobiDB-lite"/>
    </source>
</evidence>
<evidence type="ECO:0000313" key="2">
    <source>
        <dbReference type="EMBL" id="QCN90283.1"/>
    </source>
</evidence>
<organism evidence="2 3">
    <name type="scientific">Streptomyces griseoviridis</name>
    <dbReference type="NCBI Taxonomy" id="45398"/>
    <lineage>
        <taxon>Bacteria</taxon>
        <taxon>Bacillati</taxon>
        <taxon>Actinomycetota</taxon>
        <taxon>Actinomycetes</taxon>
        <taxon>Kitasatosporales</taxon>
        <taxon>Streptomycetaceae</taxon>
        <taxon>Streptomyces</taxon>
    </lineage>
</organism>
<accession>A0ABX5U535</accession>
<sequence length="209" mass="23286">MKDFTGPALHMLRTSRTRLCLIDGIDRLRAEDLQPTFDFFDYLTDELSLTIFWSGIGSSDILREARTARIPALRRTGQNTAALRPRAVPTLWVNRLPPRSAKHPDEWVSALATFDGKLRLIQHVPGTLLKYQKVLYRITDGLMEHLAPLIGMAGQLAILDHSEALTPDVLRDAAAYLDLPAGDDIDSLWASDPEPEVTDAPTTTTDRTV</sequence>
<evidence type="ECO:0008006" key="4">
    <source>
        <dbReference type="Google" id="ProtNLM"/>
    </source>
</evidence>
<dbReference type="Proteomes" id="UP000501753">
    <property type="component" value="Chromosome"/>
</dbReference>
<gene>
    <name evidence="2" type="ORF">DDJ31_39340</name>
</gene>
<name>A0ABX5U535_STRGD</name>
<dbReference type="RefSeq" id="WP_171480956.1">
    <property type="nucleotide sequence ID" value="NZ_CP029078.1"/>
</dbReference>
<reference evidence="2 3" key="1">
    <citation type="submission" date="2018-04" db="EMBL/GenBank/DDBJ databases">
        <title>Complete genome sequences of Streptomyces griseoviridis K61 and characterization of antagonistic properties of biological control agents.</title>
        <authorList>
            <person name="Mariita R.M."/>
            <person name="Sello J.K."/>
        </authorList>
    </citation>
    <scope>NUCLEOTIDE SEQUENCE [LARGE SCALE GENOMIC DNA]</scope>
    <source>
        <strain evidence="2 3">K61</strain>
    </source>
</reference>
<feature type="region of interest" description="Disordered" evidence="1">
    <location>
        <begin position="187"/>
        <end position="209"/>
    </location>
</feature>
<evidence type="ECO:0000313" key="3">
    <source>
        <dbReference type="Proteomes" id="UP000501753"/>
    </source>
</evidence>
<keyword evidence="3" id="KW-1185">Reference proteome</keyword>
<protein>
    <recommendedName>
        <fullName evidence="4">ATP-binding protein</fullName>
    </recommendedName>
</protein>
<feature type="compositionally biased region" description="Low complexity" evidence="1">
    <location>
        <begin position="198"/>
        <end position="209"/>
    </location>
</feature>